<dbReference type="InterPro" id="IPR036291">
    <property type="entry name" value="NAD(P)-bd_dom_sf"/>
</dbReference>
<dbReference type="SUPFAM" id="SSF51735">
    <property type="entry name" value="NAD(P)-binding Rossmann-fold domains"/>
    <property type="match status" value="1"/>
</dbReference>
<keyword evidence="3 6" id="KW-0479">Metal-binding</keyword>
<keyword evidence="4 6" id="KW-0862">Zinc</keyword>
<comment type="caution">
    <text evidence="9">The sequence shown here is derived from an EMBL/GenBank/DDBJ whole genome shotgun (WGS) entry which is preliminary data.</text>
</comment>
<reference evidence="9 10" key="1">
    <citation type="submission" date="2019-07" db="EMBL/GenBank/DDBJ databases">
        <title>Whole genome shotgun sequence of Skermanella aerolata NBRC 106429.</title>
        <authorList>
            <person name="Hosoyama A."/>
            <person name="Uohara A."/>
            <person name="Ohji S."/>
            <person name="Ichikawa N."/>
        </authorList>
    </citation>
    <scope>NUCLEOTIDE SEQUENCE [LARGE SCALE GENOMIC DNA]</scope>
    <source>
        <strain evidence="9 10">NBRC 106429</strain>
    </source>
</reference>
<evidence type="ECO:0000313" key="9">
    <source>
        <dbReference type="EMBL" id="GEO42313.1"/>
    </source>
</evidence>
<dbReference type="PANTHER" id="PTHR43161">
    <property type="entry name" value="SORBITOL DEHYDROGENASE"/>
    <property type="match status" value="1"/>
</dbReference>
<evidence type="ECO:0000256" key="6">
    <source>
        <dbReference type="RuleBase" id="RU361277"/>
    </source>
</evidence>
<dbReference type="PANTHER" id="PTHR43161:SF9">
    <property type="entry name" value="SORBITOL DEHYDROGENASE"/>
    <property type="match status" value="1"/>
</dbReference>
<evidence type="ECO:0000259" key="8">
    <source>
        <dbReference type="Pfam" id="PF08240"/>
    </source>
</evidence>
<proteinExistence type="inferred from homology"/>
<dbReference type="GO" id="GO:0008270">
    <property type="term" value="F:zinc ion binding"/>
    <property type="evidence" value="ECO:0007669"/>
    <property type="project" value="InterPro"/>
</dbReference>
<evidence type="ECO:0000256" key="3">
    <source>
        <dbReference type="ARBA" id="ARBA00022723"/>
    </source>
</evidence>
<feature type="domain" description="Alcohol dehydrogenase-like N-terminal" evidence="8">
    <location>
        <begin position="28"/>
        <end position="145"/>
    </location>
</feature>
<dbReference type="RefSeq" id="WP_044435094.1">
    <property type="nucleotide sequence ID" value="NZ_BJYZ01000039.1"/>
</dbReference>
<evidence type="ECO:0000313" key="10">
    <source>
        <dbReference type="Proteomes" id="UP000321523"/>
    </source>
</evidence>
<comment type="cofactor">
    <cofactor evidence="1 6">
        <name>Zn(2+)</name>
        <dbReference type="ChEBI" id="CHEBI:29105"/>
    </cofactor>
</comment>
<dbReference type="SUPFAM" id="SSF50129">
    <property type="entry name" value="GroES-like"/>
    <property type="match status" value="1"/>
</dbReference>
<dbReference type="EMBL" id="BJYZ01000039">
    <property type="protein sequence ID" value="GEO42313.1"/>
    <property type="molecule type" value="Genomic_DNA"/>
</dbReference>
<dbReference type="InterPro" id="IPR002328">
    <property type="entry name" value="ADH_Zn_CS"/>
</dbReference>
<dbReference type="GO" id="GO:0016491">
    <property type="term" value="F:oxidoreductase activity"/>
    <property type="evidence" value="ECO:0007669"/>
    <property type="project" value="UniProtKB-KW"/>
</dbReference>
<evidence type="ECO:0000256" key="4">
    <source>
        <dbReference type="ARBA" id="ARBA00022833"/>
    </source>
</evidence>
<evidence type="ECO:0000256" key="2">
    <source>
        <dbReference type="ARBA" id="ARBA00008072"/>
    </source>
</evidence>
<keyword evidence="5" id="KW-0560">Oxidoreductase</keyword>
<dbReference type="InterPro" id="IPR013149">
    <property type="entry name" value="ADH-like_C"/>
</dbReference>
<evidence type="ECO:0000256" key="5">
    <source>
        <dbReference type="ARBA" id="ARBA00023002"/>
    </source>
</evidence>
<dbReference type="Pfam" id="PF00107">
    <property type="entry name" value="ADH_zinc_N"/>
    <property type="match status" value="1"/>
</dbReference>
<dbReference type="InterPro" id="IPR013154">
    <property type="entry name" value="ADH-like_N"/>
</dbReference>
<protein>
    <submittedName>
        <fullName evidence="9">L-idonate 5-dehydrogenase</fullName>
    </submittedName>
</protein>
<accession>A0A512E0Q7</accession>
<dbReference type="AlphaFoldDB" id="A0A512E0Q7"/>
<name>A0A512E0Q7_9PROT</name>
<gene>
    <name evidence="9" type="primary">idnD_2</name>
    <name evidence="9" type="ORF">SAE02_64610</name>
</gene>
<keyword evidence="10" id="KW-1185">Reference proteome</keyword>
<dbReference type="Gene3D" id="3.90.180.10">
    <property type="entry name" value="Medium-chain alcohol dehydrogenases, catalytic domain"/>
    <property type="match status" value="1"/>
</dbReference>
<dbReference type="CDD" id="cd08232">
    <property type="entry name" value="idonate-5-DH"/>
    <property type="match status" value="1"/>
</dbReference>
<dbReference type="PROSITE" id="PS00059">
    <property type="entry name" value="ADH_ZINC"/>
    <property type="match status" value="1"/>
</dbReference>
<dbReference type="Proteomes" id="UP000321523">
    <property type="component" value="Unassembled WGS sequence"/>
</dbReference>
<evidence type="ECO:0000256" key="1">
    <source>
        <dbReference type="ARBA" id="ARBA00001947"/>
    </source>
</evidence>
<sequence>MTDTALAATLFGAEDLRMVERPLGTLEPGMVRIRFGAGGICGSDMHYFRHARTGDFVVTSPLVLGHEVAGEIVELGSGVTGLDVGDHVAVNPSRWCGHCTRCREGRENLCENIYFMGSASKTPHMQGGFASLFDATSAQCIKVPKELSWSAAALAEPLAVCLHAVARAGAIEGRKAIIFGAGPIGLLTMLAARLAGASEVAVVDVAPAPLAFAERLGADNVVDISGGDEPLTALAAERGYEVAFEVSGTAAGLASAIGTVRRGGTVVQIGNLPGGAMPVPANAVMAKELDLKGTFRFGREYEEAVSLIVSGNVDVMKLVTAERPLSEAPAAFLLALDRSQSVKVVLTAA</sequence>
<dbReference type="Pfam" id="PF08240">
    <property type="entry name" value="ADH_N"/>
    <property type="match status" value="1"/>
</dbReference>
<evidence type="ECO:0000259" key="7">
    <source>
        <dbReference type="Pfam" id="PF00107"/>
    </source>
</evidence>
<feature type="domain" description="Alcohol dehydrogenase-like C-terminal" evidence="7">
    <location>
        <begin position="183"/>
        <end position="309"/>
    </location>
</feature>
<dbReference type="InterPro" id="IPR011032">
    <property type="entry name" value="GroES-like_sf"/>
</dbReference>
<organism evidence="9 10">
    <name type="scientific">Skermanella aerolata</name>
    <dbReference type="NCBI Taxonomy" id="393310"/>
    <lineage>
        <taxon>Bacteria</taxon>
        <taxon>Pseudomonadati</taxon>
        <taxon>Pseudomonadota</taxon>
        <taxon>Alphaproteobacteria</taxon>
        <taxon>Rhodospirillales</taxon>
        <taxon>Azospirillaceae</taxon>
        <taxon>Skermanella</taxon>
    </lineage>
</organism>
<comment type="similarity">
    <text evidence="2 6">Belongs to the zinc-containing alcohol dehydrogenase family.</text>
</comment>
<dbReference type="OrthoDB" id="9809185at2"/>
<dbReference type="Gene3D" id="3.40.50.720">
    <property type="entry name" value="NAD(P)-binding Rossmann-like Domain"/>
    <property type="match status" value="1"/>
</dbReference>